<dbReference type="SUPFAM" id="SSF48350">
    <property type="entry name" value="GTPase activation domain, GAP"/>
    <property type="match status" value="1"/>
</dbReference>
<accession>A0A8C4N8I9</accession>
<dbReference type="GO" id="GO:0005096">
    <property type="term" value="F:GTPase activator activity"/>
    <property type="evidence" value="ECO:0007669"/>
    <property type="project" value="UniProtKB-KW"/>
</dbReference>
<dbReference type="GO" id="GO:0007165">
    <property type="term" value="P:signal transduction"/>
    <property type="evidence" value="ECO:0007669"/>
    <property type="project" value="InterPro"/>
</dbReference>
<dbReference type="PROSITE" id="PS50003">
    <property type="entry name" value="PH_DOMAIN"/>
    <property type="match status" value="1"/>
</dbReference>
<dbReference type="Proteomes" id="UP000694388">
    <property type="component" value="Unplaced"/>
</dbReference>
<evidence type="ECO:0000313" key="5">
    <source>
        <dbReference type="Proteomes" id="UP000694388"/>
    </source>
</evidence>
<dbReference type="GO" id="GO:0005737">
    <property type="term" value="C:cytoplasm"/>
    <property type="evidence" value="ECO:0007669"/>
    <property type="project" value="TreeGrafter"/>
</dbReference>
<dbReference type="PROSITE" id="PS50238">
    <property type="entry name" value="RHOGAP"/>
    <property type="match status" value="1"/>
</dbReference>
<name>A0A8C4N8I9_EPTBU</name>
<evidence type="ECO:0000256" key="1">
    <source>
        <dbReference type="ARBA" id="ARBA00022468"/>
    </source>
</evidence>
<reference evidence="4" key="2">
    <citation type="submission" date="2025-09" db="UniProtKB">
        <authorList>
            <consortium name="Ensembl"/>
        </authorList>
    </citation>
    <scope>IDENTIFICATION</scope>
</reference>
<dbReference type="Ensembl" id="ENSEBUT00000004436.1">
    <property type="protein sequence ID" value="ENSEBUP00000004024.1"/>
    <property type="gene ID" value="ENSEBUG00000002878.1"/>
</dbReference>
<keyword evidence="5" id="KW-1185">Reference proteome</keyword>
<organism evidence="4 5">
    <name type="scientific">Eptatretus burgeri</name>
    <name type="common">Inshore hagfish</name>
    <dbReference type="NCBI Taxonomy" id="7764"/>
    <lineage>
        <taxon>Eukaryota</taxon>
        <taxon>Metazoa</taxon>
        <taxon>Chordata</taxon>
        <taxon>Craniata</taxon>
        <taxon>Vertebrata</taxon>
        <taxon>Cyclostomata</taxon>
        <taxon>Myxini</taxon>
        <taxon>Myxiniformes</taxon>
        <taxon>Myxinidae</taxon>
        <taxon>Eptatretinae</taxon>
        <taxon>Eptatretus</taxon>
    </lineage>
</organism>
<dbReference type="InterPro" id="IPR050729">
    <property type="entry name" value="Rho-GAP"/>
</dbReference>
<dbReference type="Gene3D" id="2.30.29.30">
    <property type="entry name" value="Pleckstrin-homology domain (PH domain)/Phosphotyrosine-binding domain (PTB)"/>
    <property type="match status" value="1"/>
</dbReference>
<feature type="domain" description="Rho-GAP" evidence="3">
    <location>
        <begin position="169"/>
        <end position="226"/>
    </location>
</feature>
<evidence type="ECO:0000313" key="4">
    <source>
        <dbReference type="Ensembl" id="ENSEBUP00000004024.1"/>
    </source>
</evidence>
<dbReference type="PANTHER" id="PTHR23176">
    <property type="entry name" value="RHO/RAC/CDC GTPASE-ACTIVATING PROTEIN"/>
    <property type="match status" value="1"/>
</dbReference>
<reference evidence="4" key="1">
    <citation type="submission" date="2025-08" db="UniProtKB">
        <authorList>
            <consortium name="Ensembl"/>
        </authorList>
    </citation>
    <scope>IDENTIFICATION</scope>
</reference>
<dbReference type="InterPro" id="IPR011993">
    <property type="entry name" value="PH-like_dom_sf"/>
</dbReference>
<dbReference type="InterPro" id="IPR008936">
    <property type="entry name" value="Rho_GTPase_activation_prot"/>
</dbReference>
<dbReference type="InterPro" id="IPR001849">
    <property type="entry name" value="PH_domain"/>
</dbReference>
<dbReference type="GeneTree" id="ENSGT00950000182860"/>
<dbReference type="AlphaFoldDB" id="A0A8C4N8I9"/>
<dbReference type="PANTHER" id="PTHR23176:SF129">
    <property type="entry name" value="RHO GTPASE ACTIVATING PROTEIN AT 16F, ISOFORM E-RELATED"/>
    <property type="match status" value="1"/>
</dbReference>
<proteinExistence type="predicted"/>
<evidence type="ECO:0000259" key="3">
    <source>
        <dbReference type="PROSITE" id="PS50238"/>
    </source>
</evidence>
<dbReference type="SUPFAM" id="SSF50729">
    <property type="entry name" value="PH domain-like"/>
    <property type="match status" value="1"/>
</dbReference>
<sequence length="226" mass="25918">MACRRKTWMDASIRLGRTAIYVKEMQGPWVSKQSTAKNWVEVVLQGAHVVAGSNHSAKKNIIQLTTADKDVYLLHNEKEDVCKEWISSIQAVISQLRCDELTTETEAVVEEKHVLPSRRIIWPVTRSNSNTETMDRHSIKNKLRKFIVRRPTRQILEAKGIIKEQVFGCHLHTLCQRESSTIPKFVRLCVQAIDKRGLKMDGIYRVSGNLATIQKLRYTVDHGKNN</sequence>
<dbReference type="Pfam" id="PF00620">
    <property type="entry name" value="RhoGAP"/>
    <property type="match status" value="1"/>
</dbReference>
<evidence type="ECO:0000259" key="2">
    <source>
        <dbReference type="PROSITE" id="PS50003"/>
    </source>
</evidence>
<keyword evidence="1" id="KW-0343">GTPase activation</keyword>
<protein>
    <submittedName>
        <fullName evidence="4">Uncharacterized protein</fullName>
    </submittedName>
</protein>
<dbReference type="InterPro" id="IPR000198">
    <property type="entry name" value="RhoGAP_dom"/>
</dbReference>
<feature type="domain" description="PH" evidence="2">
    <location>
        <begin position="1"/>
        <end position="94"/>
    </location>
</feature>
<dbReference type="Gene3D" id="1.10.555.10">
    <property type="entry name" value="Rho GTPase activation protein"/>
    <property type="match status" value="1"/>
</dbReference>